<dbReference type="Proteomes" id="UP000676310">
    <property type="component" value="Unassembled WGS sequence"/>
</dbReference>
<comment type="subcellular location">
    <subcellularLocation>
        <location evidence="1">Secreted</location>
    </subcellularLocation>
</comment>
<evidence type="ECO:0000256" key="4">
    <source>
        <dbReference type="ARBA" id="ARBA00023157"/>
    </source>
</evidence>
<evidence type="ECO:0000313" key="9">
    <source>
        <dbReference type="Proteomes" id="UP000676310"/>
    </source>
</evidence>
<dbReference type="RefSeq" id="XP_043172924.1">
    <property type="nucleotide sequence ID" value="XM_043316989.1"/>
</dbReference>
<evidence type="ECO:0000256" key="3">
    <source>
        <dbReference type="ARBA" id="ARBA00022729"/>
    </source>
</evidence>
<keyword evidence="4 5" id="KW-1015">Disulfide bond</keyword>
<feature type="chain" id="PRO_5035297071" description="AA1-like domain-containing protein" evidence="6">
    <location>
        <begin position="20"/>
        <end position="155"/>
    </location>
</feature>
<evidence type="ECO:0000259" key="7">
    <source>
        <dbReference type="PROSITE" id="PS51895"/>
    </source>
</evidence>
<dbReference type="OrthoDB" id="3928926at2759"/>
<comment type="caution">
    <text evidence="8">The sequence shown here is derived from an EMBL/GenBank/DDBJ whole genome shotgun (WGS) entry which is preliminary data.</text>
</comment>
<feature type="disulfide bond" evidence="5">
    <location>
        <begin position="127"/>
        <end position="139"/>
    </location>
</feature>
<evidence type="ECO:0000256" key="6">
    <source>
        <dbReference type="SAM" id="SignalP"/>
    </source>
</evidence>
<feature type="disulfide bond" evidence="5">
    <location>
        <begin position="74"/>
        <end position="89"/>
    </location>
</feature>
<dbReference type="GeneID" id="67021568"/>
<sequence>MRFTTLASLLFTAGGLINAAPLESRQDNCPVTTTGDWTWKITKFTGRRPEGNYYSVLSFHITATNEGGWLDFDCSASAAWLQDDVFLTCGPNSGISFAFQSQYNGLIVRHGNTLNPKIGTATIPTVCRAGGDGPNDQVCEGVADRYVSLVDLPNL</sequence>
<dbReference type="Gene3D" id="2.40.350.20">
    <property type="match status" value="1"/>
</dbReference>
<organism evidence="8 9">
    <name type="scientific">Alternaria atra</name>
    <dbReference type="NCBI Taxonomy" id="119953"/>
    <lineage>
        <taxon>Eukaryota</taxon>
        <taxon>Fungi</taxon>
        <taxon>Dikarya</taxon>
        <taxon>Ascomycota</taxon>
        <taxon>Pezizomycotina</taxon>
        <taxon>Dothideomycetes</taxon>
        <taxon>Pleosporomycetidae</taxon>
        <taxon>Pleosporales</taxon>
        <taxon>Pleosporineae</taxon>
        <taxon>Pleosporaceae</taxon>
        <taxon>Alternaria</taxon>
        <taxon>Alternaria sect. Ulocladioides</taxon>
    </lineage>
</organism>
<dbReference type="GO" id="GO:0005576">
    <property type="term" value="C:extracellular region"/>
    <property type="evidence" value="ECO:0007669"/>
    <property type="project" value="UniProtKB-SubCell"/>
</dbReference>
<dbReference type="EMBL" id="CAJRGZ010000023">
    <property type="protein sequence ID" value="CAG5179578.1"/>
    <property type="molecule type" value="Genomic_DNA"/>
</dbReference>
<proteinExistence type="predicted"/>
<evidence type="ECO:0000256" key="2">
    <source>
        <dbReference type="ARBA" id="ARBA00022525"/>
    </source>
</evidence>
<dbReference type="InterPro" id="IPR032382">
    <property type="entry name" value="AltA1"/>
</dbReference>
<name>A0A8J2IC76_9PLEO</name>
<reference evidence="8" key="1">
    <citation type="submission" date="2021-05" db="EMBL/GenBank/DDBJ databases">
        <authorList>
            <person name="Stam R."/>
        </authorList>
    </citation>
    <scope>NUCLEOTIDE SEQUENCE</scope>
    <source>
        <strain evidence="8">CS162</strain>
    </source>
</reference>
<protein>
    <recommendedName>
        <fullName evidence="7">AA1-like domain-containing protein</fullName>
    </recommendedName>
</protein>
<gene>
    <name evidence="8" type="ORF">ALTATR162_LOCUS9356</name>
</gene>
<evidence type="ECO:0000256" key="1">
    <source>
        <dbReference type="ARBA" id="ARBA00004613"/>
    </source>
</evidence>
<keyword evidence="3 6" id="KW-0732">Signal</keyword>
<dbReference type="AlphaFoldDB" id="A0A8J2IC76"/>
<feature type="domain" description="AA1-like" evidence="7">
    <location>
        <begin position="34"/>
        <end position="152"/>
    </location>
</feature>
<keyword evidence="2" id="KW-0964">Secreted</keyword>
<dbReference type="Pfam" id="PF16541">
    <property type="entry name" value="AltA1"/>
    <property type="match status" value="1"/>
</dbReference>
<evidence type="ECO:0000313" key="8">
    <source>
        <dbReference type="EMBL" id="CAG5179578.1"/>
    </source>
</evidence>
<evidence type="ECO:0000256" key="5">
    <source>
        <dbReference type="PROSITE-ProRule" id="PRU01243"/>
    </source>
</evidence>
<feature type="signal peptide" evidence="6">
    <location>
        <begin position="1"/>
        <end position="19"/>
    </location>
</feature>
<keyword evidence="9" id="KW-1185">Reference proteome</keyword>
<accession>A0A8J2IC76</accession>
<dbReference type="PROSITE" id="PS51895">
    <property type="entry name" value="AA1"/>
    <property type="match status" value="1"/>
</dbReference>